<dbReference type="AlphaFoldDB" id="A0AAN2A4S5"/>
<accession>A0AAN2A4S5</accession>
<sequence>MNCVSPASPSDPGTPPINAAEELEIRRRSGKTAAMAGLGRHRGGKERNPSAGPQASGLSQGHAFHAVRRKWVVRAARRSSEELMA</sequence>
<feature type="region of interest" description="Disordered" evidence="1">
    <location>
        <begin position="1"/>
        <end position="62"/>
    </location>
</feature>
<evidence type="ECO:0000313" key="2">
    <source>
        <dbReference type="EMBL" id="CAD0214702.1"/>
    </source>
</evidence>
<gene>
    <name evidence="2" type="ORF">AGRHK599_LOCUS2946</name>
</gene>
<reference evidence="2 3" key="1">
    <citation type="submission" date="2020-06" db="EMBL/GenBank/DDBJ databases">
        <authorList>
            <person name="De Coninck B."/>
            <person name="Ibrahim H."/>
        </authorList>
    </citation>
    <scope>NUCLEOTIDE SEQUENCE [LARGE SCALE GENOMIC DNA]</scope>
    <source>
        <strain evidence="2">Ag_rhizogenes_K599</strain>
    </source>
</reference>
<evidence type="ECO:0000256" key="1">
    <source>
        <dbReference type="SAM" id="MobiDB-lite"/>
    </source>
</evidence>
<organism evidence="2 3">
    <name type="scientific">Rhizobium rhizogenes</name>
    <name type="common">Agrobacterium rhizogenes</name>
    <dbReference type="NCBI Taxonomy" id="359"/>
    <lineage>
        <taxon>Bacteria</taxon>
        <taxon>Pseudomonadati</taxon>
        <taxon>Pseudomonadota</taxon>
        <taxon>Alphaproteobacteria</taxon>
        <taxon>Hyphomicrobiales</taxon>
        <taxon>Rhizobiaceae</taxon>
        <taxon>Rhizobium/Agrobacterium group</taxon>
        <taxon>Rhizobium</taxon>
    </lineage>
</organism>
<dbReference type="Proteomes" id="UP000528185">
    <property type="component" value="Unassembled WGS sequence"/>
</dbReference>
<proteinExistence type="predicted"/>
<name>A0AAN2A4S5_RHIRH</name>
<protein>
    <submittedName>
        <fullName evidence="2">Uncharacterized protein</fullName>
    </submittedName>
</protein>
<comment type="caution">
    <text evidence="2">The sequence shown here is derived from an EMBL/GenBank/DDBJ whole genome shotgun (WGS) entry which is preliminary data.</text>
</comment>
<dbReference type="EMBL" id="CAICSX020000002">
    <property type="protein sequence ID" value="CAD0214702.1"/>
    <property type="molecule type" value="Genomic_DNA"/>
</dbReference>
<evidence type="ECO:0000313" key="3">
    <source>
        <dbReference type="Proteomes" id="UP000528185"/>
    </source>
</evidence>